<dbReference type="Gene3D" id="3.90.550.10">
    <property type="entry name" value="Spore Coat Polysaccharide Biosynthesis Protein SpsA, Chain A"/>
    <property type="match status" value="1"/>
</dbReference>
<feature type="domain" description="Glycosyltransferase 2-like" evidence="1">
    <location>
        <begin position="7"/>
        <end position="167"/>
    </location>
</feature>
<reference evidence="3" key="1">
    <citation type="journal article" date="2019" name="Int. J. Syst. Evol. Microbiol.">
        <title>The Global Catalogue of Microorganisms (GCM) 10K type strain sequencing project: providing services to taxonomists for standard genome sequencing and annotation.</title>
        <authorList>
            <consortium name="The Broad Institute Genomics Platform"/>
            <consortium name="The Broad Institute Genome Sequencing Center for Infectious Disease"/>
            <person name="Wu L."/>
            <person name="Ma J."/>
        </authorList>
    </citation>
    <scope>NUCLEOTIDE SEQUENCE [LARGE SCALE GENOMIC DNA]</scope>
    <source>
        <strain evidence="3">CCUG 43114</strain>
    </source>
</reference>
<dbReference type="EMBL" id="JBHSLD010000013">
    <property type="protein sequence ID" value="MFC5381886.1"/>
    <property type="molecule type" value="Genomic_DNA"/>
</dbReference>
<dbReference type="RefSeq" id="WP_340271190.1">
    <property type="nucleotide sequence ID" value="NZ_JBBEOG010000009.1"/>
</dbReference>
<organism evidence="2 3">
    <name type="scientific">Aquipuribacter nitratireducens</name>
    <dbReference type="NCBI Taxonomy" id="650104"/>
    <lineage>
        <taxon>Bacteria</taxon>
        <taxon>Bacillati</taxon>
        <taxon>Actinomycetota</taxon>
        <taxon>Actinomycetes</taxon>
        <taxon>Micrococcales</taxon>
        <taxon>Intrasporangiaceae</taxon>
        <taxon>Aquipuribacter</taxon>
    </lineage>
</organism>
<evidence type="ECO:0000259" key="1">
    <source>
        <dbReference type="Pfam" id="PF00535"/>
    </source>
</evidence>
<accession>A0ABW0GSJ0</accession>
<evidence type="ECO:0000313" key="2">
    <source>
        <dbReference type="EMBL" id="MFC5381886.1"/>
    </source>
</evidence>
<dbReference type="Proteomes" id="UP001596122">
    <property type="component" value="Unassembled WGS sequence"/>
</dbReference>
<proteinExistence type="predicted"/>
<dbReference type="SUPFAM" id="SSF53448">
    <property type="entry name" value="Nucleotide-diphospho-sugar transferases"/>
    <property type="match status" value="1"/>
</dbReference>
<evidence type="ECO:0000313" key="3">
    <source>
        <dbReference type="Proteomes" id="UP001596122"/>
    </source>
</evidence>
<dbReference type="InterPro" id="IPR050834">
    <property type="entry name" value="Glycosyltransf_2"/>
</dbReference>
<sequence>MGADVAVVVPTHDRPDLLHRTLRTVAWQTGVDLEVVVVDDGEGGVAERVVDALGDPRFRVVPSPRPHGGPCAARNAGAAATTASWVAYLDDDDLWAPDKLSAQLAAVEQTPGAGWVTAGAVSVDDDLRILSWQAPPPPGMQRRQVATNLIPGGGSGTVVARSVVEEVGGFDEDMRHHGDYEMWVRVSLVAPLAVVDRPVVGYLVHGGGLSRGTANGRAAKAALRPRLERLQAEQGVEGDFDSWDFIWGDLELRSGRRWDAARTYAGLAVRRREPRLIARAAVAAAAPGVLRQRAERWAAAQVPQDVRAEAEVWLARVPSRTPTA</sequence>
<name>A0ABW0GSJ0_9MICO</name>
<dbReference type="PANTHER" id="PTHR43685">
    <property type="entry name" value="GLYCOSYLTRANSFERASE"/>
    <property type="match status" value="1"/>
</dbReference>
<protein>
    <submittedName>
        <fullName evidence="2">Glycosyltransferase family 2 protein</fullName>
    </submittedName>
</protein>
<dbReference type="PANTHER" id="PTHR43685:SF2">
    <property type="entry name" value="GLYCOSYLTRANSFERASE 2-LIKE DOMAIN-CONTAINING PROTEIN"/>
    <property type="match status" value="1"/>
</dbReference>
<keyword evidence="3" id="KW-1185">Reference proteome</keyword>
<gene>
    <name evidence="2" type="ORF">ACFPJ6_13965</name>
</gene>
<dbReference type="InterPro" id="IPR001173">
    <property type="entry name" value="Glyco_trans_2-like"/>
</dbReference>
<dbReference type="InterPro" id="IPR029044">
    <property type="entry name" value="Nucleotide-diphossugar_trans"/>
</dbReference>
<dbReference type="Pfam" id="PF00535">
    <property type="entry name" value="Glycos_transf_2"/>
    <property type="match status" value="1"/>
</dbReference>
<comment type="caution">
    <text evidence="2">The sequence shown here is derived from an EMBL/GenBank/DDBJ whole genome shotgun (WGS) entry which is preliminary data.</text>
</comment>